<dbReference type="Proteomes" id="UP001321473">
    <property type="component" value="Unassembled WGS sequence"/>
</dbReference>
<name>A0AAQ4DFG2_AMBAM</name>
<organism evidence="2 3">
    <name type="scientific">Amblyomma americanum</name>
    <name type="common">Lone star tick</name>
    <dbReference type="NCBI Taxonomy" id="6943"/>
    <lineage>
        <taxon>Eukaryota</taxon>
        <taxon>Metazoa</taxon>
        <taxon>Ecdysozoa</taxon>
        <taxon>Arthropoda</taxon>
        <taxon>Chelicerata</taxon>
        <taxon>Arachnida</taxon>
        <taxon>Acari</taxon>
        <taxon>Parasitiformes</taxon>
        <taxon>Ixodida</taxon>
        <taxon>Ixodoidea</taxon>
        <taxon>Ixodidae</taxon>
        <taxon>Amblyomminae</taxon>
        <taxon>Amblyomma</taxon>
    </lineage>
</organism>
<feature type="region of interest" description="Disordered" evidence="1">
    <location>
        <begin position="1"/>
        <end position="121"/>
    </location>
</feature>
<dbReference type="AlphaFoldDB" id="A0AAQ4DFG2"/>
<gene>
    <name evidence="2" type="ORF">V5799_027531</name>
</gene>
<reference evidence="2 3" key="1">
    <citation type="journal article" date="2023" name="Arcadia Sci">
        <title>De novo assembly of a long-read Amblyomma americanum tick genome.</title>
        <authorList>
            <person name="Chou S."/>
            <person name="Poskanzer K.E."/>
            <person name="Rollins M."/>
            <person name="Thuy-Boun P.S."/>
        </authorList>
    </citation>
    <scope>NUCLEOTIDE SEQUENCE [LARGE SCALE GENOMIC DNA]</scope>
    <source>
        <strain evidence="2">F_SG_1</strain>
        <tissue evidence="2">Salivary glands</tissue>
    </source>
</reference>
<comment type="caution">
    <text evidence="2">The sequence shown here is derived from an EMBL/GenBank/DDBJ whole genome shotgun (WGS) entry which is preliminary data.</text>
</comment>
<evidence type="ECO:0000256" key="1">
    <source>
        <dbReference type="SAM" id="MobiDB-lite"/>
    </source>
</evidence>
<evidence type="ECO:0000313" key="3">
    <source>
        <dbReference type="Proteomes" id="UP001321473"/>
    </source>
</evidence>
<keyword evidence="3" id="KW-1185">Reference proteome</keyword>
<evidence type="ECO:0000313" key="2">
    <source>
        <dbReference type="EMBL" id="KAK8761202.1"/>
    </source>
</evidence>
<sequence>MTPSRTSRKKEGAPSSPEFNFEEYLETRRRGASAQVVPALPDGGRPECKASSGVPPEGPLVEPTDNASARTEPATQAGARMRMQHWQGGLKQEETSGSSHVTDAPAGHGPEQIGPGPESALLPSREVATTAAVMEHANGGRQGVPGVLSDAPSHVILMDDAEA</sequence>
<accession>A0AAQ4DFG2</accession>
<protein>
    <submittedName>
        <fullName evidence="2">Uncharacterized protein</fullName>
    </submittedName>
</protein>
<dbReference type="EMBL" id="JARKHS020031439">
    <property type="protein sequence ID" value="KAK8761202.1"/>
    <property type="molecule type" value="Genomic_DNA"/>
</dbReference>
<proteinExistence type="predicted"/>